<evidence type="ECO:0000313" key="3">
    <source>
        <dbReference type="Proteomes" id="UP001165383"/>
    </source>
</evidence>
<protein>
    <submittedName>
        <fullName evidence="2">DUF4142 domain-containing protein</fullName>
    </submittedName>
</protein>
<dbReference type="Proteomes" id="UP001165383">
    <property type="component" value="Unassembled WGS sequence"/>
</dbReference>
<sequence length="177" mass="18343">MRRIALLSVASVLALVGGCGGGGSAGVQSASVSSAAIAPVILSSAAYFAMAASIDLYQVKSAELALERAHDPANRAFAERALSAHQGTSAQLSLAGRRLNLLPSASMNAEHQQMYDALAAAGDFDTVYRAQQNIVLQEGVRLHGGFAKSGESPTLRPVAANAESVMRANLQALRRSH</sequence>
<dbReference type="Gene3D" id="1.20.1260.10">
    <property type="match status" value="1"/>
</dbReference>
<accession>A0ABT0SBT8</accession>
<feature type="domain" description="DUF4142" evidence="1">
    <location>
        <begin position="45"/>
        <end position="173"/>
    </location>
</feature>
<keyword evidence="3" id="KW-1185">Reference proteome</keyword>
<dbReference type="InterPro" id="IPR025419">
    <property type="entry name" value="DUF4142"/>
</dbReference>
<comment type="caution">
    <text evidence="2">The sequence shown here is derived from an EMBL/GenBank/DDBJ whole genome shotgun (WGS) entry which is preliminary data.</text>
</comment>
<dbReference type="InterPro" id="IPR012347">
    <property type="entry name" value="Ferritin-like"/>
</dbReference>
<dbReference type="PROSITE" id="PS51257">
    <property type="entry name" value="PROKAR_LIPOPROTEIN"/>
    <property type="match status" value="1"/>
</dbReference>
<evidence type="ECO:0000259" key="1">
    <source>
        <dbReference type="Pfam" id="PF13628"/>
    </source>
</evidence>
<gene>
    <name evidence="2" type="ORF">LZ518_11860</name>
</gene>
<dbReference type="Pfam" id="PF13628">
    <property type="entry name" value="DUF4142"/>
    <property type="match status" value="1"/>
</dbReference>
<name>A0ABT0SBT8_9SPHN</name>
<dbReference type="EMBL" id="JAMGBB010000001">
    <property type="protein sequence ID" value="MCL6741822.1"/>
    <property type="molecule type" value="Genomic_DNA"/>
</dbReference>
<dbReference type="RefSeq" id="WP_249916187.1">
    <property type="nucleotide sequence ID" value="NZ_JAMGBB010000001.1"/>
</dbReference>
<proteinExistence type="predicted"/>
<evidence type="ECO:0000313" key="2">
    <source>
        <dbReference type="EMBL" id="MCL6741822.1"/>
    </source>
</evidence>
<organism evidence="2 3">
    <name type="scientific">Sphingomonas brevis</name>
    <dbReference type="NCBI Taxonomy" id="2908206"/>
    <lineage>
        <taxon>Bacteria</taxon>
        <taxon>Pseudomonadati</taxon>
        <taxon>Pseudomonadota</taxon>
        <taxon>Alphaproteobacteria</taxon>
        <taxon>Sphingomonadales</taxon>
        <taxon>Sphingomonadaceae</taxon>
        <taxon>Sphingomonas</taxon>
    </lineage>
</organism>
<reference evidence="2" key="1">
    <citation type="submission" date="2022-05" db="EMBL/GenBank/DDBJ databases">
        <authorList>
            <person name="Jo J.-H."/>
            <person name="Im W.-T."/>
        </authorList>
    </citation>
    <scope>NUCLEOTIDE SEQUENCE</scope>
    <source>
        <strain evidence="2">RB56-2</strain>
    </source>
</reference>